<sequence>MRGAAYEACISPLLTRPEESVCVITGLLRVKKKKGNSKWHISEQHCRAGLARLAGSPELRQLPYVSPSNKQFAWRSLTIPRTAKIKATQSARALKFLERGGEPSLPGGRIPIKR</sequence>
<reference evidence="1 2" key="1">
    <citation type="journal article" date="2022" name="Genome Biol. Evol.">
        <title>The Spruce Budworm Genome: Reconstructing the Evolutionary History of Antifreeze Proteins.</title>
        <authorList>
            <person name="Beliveau C."/>
            <person name="Gagne P."/>
            <person name="Picq S."/>
            <person name="Vernygora O."/>
            <person name="Keeling C.I."/>
            <person name="Pinkney K."/>
            <person name="Doucet D."/>
            <person name="Wen F."/>
            <person name="Johnston J.S."/>
            <person name="Maaroufi H."/>
            <person name="Boyle B."/>
            <person name="Laroche J."/>
            <person name="Dewar K."/>
            <person name="Juretic N."/>
            <person name="Blackburn G."/>
            <person name="Nisole A."/>
            <person name="Brunet B."/>
            <person name="Brandao M."/>
            <person name="Lumley L."/>
            <person name="Duan J."/>
            <person name="Quan G."/>
            <person name="Lucarotti C.J."/>
            <person name="Roe A.D."/>
            <person name="Sperling F.A.H."/>
            <person name="Levesque R.C."/>
            <person name="Cusson M."/>
        </authorList>
    </citation>
    <scope>NUCLEOTIDE SEQUENCE [LARGE SCALE GENOMIC DNA]</scope>
    <source>
        <strain evidence="1">Glfc:IPQL:Cfum</strain>
    </source>
</reference>
<organism evidence="1 2">
    <name type="scientific">Choristoneura fumiferana</name>
    <name type="common">Spruce budworm moth</name>
    <name type="synonym">Archips fumiferana</name>
    <dbReference type="NCBI Taxonomy" id="7141"/>
    <lineage>
        <taxon>Eukaryota</taxon>
        <taxon>Metazoa</taxon>
        <taxon>Ecdysozoa</taxon>
        <taxon>Arthropoda</taxon>
        <taxon>Hexapoda</taxon>
        <taxon>Insecta</taxon>
        <taxon>Pterygota</taxon>
        <taxon>Neoptera</taxon>
        <taxon>Endopterygota</taxon>
        <taxon>Lepidoptera</taxon>
        <taxon>Glossata</taxon>
        <taxon>Ditrysia</taxon>
        <taxon>Tortricoidea</taxon>
        <taxon>Tortricidae</taxon>
        <taxon>Tortricinae</taxon>
        <taxon>Choristoneura</taxon>
    </lineage>
</organism>
<dbReference type="Proteomes" id="UP001064048">
    <property type="component" value="Chromosome 2"/>
</dbReference>
<gene>
    <name evidence="1" type="ORF">MSG28_001556</name>
</gene>
<keyword evidence="2" id="KW-1185">Reference proteome</keyword>
<accession>A0ACC0KVP7</accession>
<protein>
    <submittedName>
        <fullName evidence="1">Uncharacterized protein</fullName>
    </submittedName>
</protein>
<name>A0ACC0KVP7_CHOFU</name>
<evidence type="ECO:0000313" key="1">
    <source>
        <dbReference type="EMBL" id="KAI8440161.1"/>
    </source>
</evidence>
<proteinExistence type="predicted"/>
<evidence type="ECO:0000313" key="2">
    <source>
        <dbReference type="Proteomes" id="UP001064048"/>
    </source>
</evidence>
<comment type="caution">
    <text evidence="1">The sequence shown here is derived from an EMBL/GenBank/DDBJ whole genome shotgun (WGS) entry which is preliminary data.</text>
</comment>
<dbReference type="EMBL" id="CM046102">
    <property type="protein sequence ID" value="KAI8440161.1"/>
    <property type="molecule type" value="Genomic_DNA"/>
</dbReference>